<dbReference type="EMBL" id="BMJQ01000003">
    <property type="protein sequence ID" value="GGF10601.1"/>
    <property type="molecule type" value="Genomic_DNA"/>
</dbReference>
<sequence>MRARALVLWSELAPLEAASPDSSPDWPALVARLPESLRAGIDEPLRESDRHLRLVGRLLLVAALQRLGAGETAEALTFDRAGRPHLPGALDPSISHTPGLACAAVAVGCRIGVDVERHHEIEAALHQRILTADEQQSVERSVDPAGQFLKFWTMKEAAAKADGRGLQLDPRQLRCRLGAIFSGGSVRVEDVRYRARTLPLPPEWIGTVAYDAPAIALTAEPYSFS</sequence>
<accession>A0A8J2YR15</accession>
<evidence type="ECO:0000313" key="5">
    <source>
        <dbReference type="EMBL" id="GGF10601.1"/>
    </source>
</evidence>
<dbReference type="PANTHER" id="PTHR12215:SF10">
    <property type="entry name" value="L-AMINOADIPATE-SEMIALDEHYDE DEHYDROGENASE-PHOSPHOPANTETHEINYL TRANSFERASE"/>
    <property type="match status" value="1"/>
</dbReference>
<comment type="caution">
    <text evidence="5">The sequence shown here is derived from an EMBL/GenBank/DDBJ whole genome shotgun (WGS) entry which is preliminary data.</text>
</comment>
<dbReference type="Pfam" id="PF01648">
    <property type="entry name" value="ACPS"/>
    <property type="match status" value="1"/>
</dbReference>
<organism evidence="5 6">
    <name type="scientific">Aliidongia dinghuensis</name>
    <dbReference type="NCBI Taxonomy" id="1867774"/>
    <lineage>
        <taxon>Bacteria</taxon>
        <taxon>Pseudomonadati</taxon>
        <taxon>Pseudomonadota</taxon>
        <taxon>Alphaproteobacteria</taxon>
        <taxon>Rhodospirillales</taxon>
        <taxon>Dongiaceae</taxon>
        <taxon>Aliidongia</taxon>
    </lineage>
</organism>
<evidence type="ECO:0000313" key="6">
    <source>
        <dbReference type="Proteomes" id="UP000646365"/>
    </source>
</evidence>
<dbReference type="InterPro" id="IPR008278">
    <property type="entry name" value="4-PPantetheinyl_Trfase_dom"/>
</dbReference>
<protein>
    <recommendedName>
        <fullName evidence="7">4'-phosphopantetheinyl transferase superfamily protein</fullName>
    </recommendedName>
</protein>
<dbReference type="Pfam" id="PF17837">
    <property type="entry name" value="4PPT_N"/>
    <property type="match status" value="1"/>
</dbReference>
<feature type="domain" description="4'-phosphopantetheinyl transferase N-terminal" evidence="4">
    <location>
        <begin position="55"/>
        <end position="106"/>
    </location>
</feature>
<keyword evidence="6" id="KW-1185">Reference proteome</keyword>
<evidence type="ECO:0000259" key="4">
    <source>
        <dbReference type="Pfam" id="PF17837"/>
    </source>
</evidence>
<keyword evidence="2" id="KW-0808">Transferase</keyword>
<dbReference type="GO" id="GO:0008897">
    <property type="term" value="F:holo-[acyl-carrier-protein] synthase activity"/>
    <property type="evidence" value="ECO:0007669"/>
    <property type="project" value="InterPro"/>
</dbReference>
<evidence type="ECO:0000259" key="3">
    <source>
        <dbReference type="Pfam" id="PF01648"/>
    </source>
</evidence>
<dbReference type="RefSeq" id="WP_189044202.1">
    <property type="nucleotide sequence ID" value="NZ_BMJQ01000003.1"/>
</dbReference>
<evidence type="ECO:0000256" key="1">
    <source>
        <dbReference type="ARBA" id="ARBA00010990"/>
    </source>
</evidence>
<reference evidence="5" key="2">
    <citation type="submission" date="2020-09" db="EMBL/GenBank/DDBJ databases">
        <authorList>
            <person name="Sun Q."/>
            <person name="Zhou Y."/>
        </authorList>
    </citation>
    <scope>NUCLEOTIDE SEQUENCE</scope>
    <source>
        <strain evidence="5">CGMCC 1.15725</strain>
    </source>
</reference>
<evidence type="ECO:0000256" key="2">
    <source>
        <dbReference type="ARBA" id="ARBA00022679"/>
    </source>
</evidence>
<dbReference type="Proteomes" id="UP000646365">
    <property type="component" value="Unassembled WGS sequence"/>
</dbReference>
<reference evidence="5" key="1">
    <citation type="journal article" date="2014" name="Int. J. Syst. Evol. Microbiol.">
        <title>Complete genome sequence of Corynebacterium casei LMG S-19264T (=DSM 44701T), isolated from a smear-ripened cheese.</title>
        <authorList>
            <consortium name="US DOE Joint Genome Institute (JGI-PGF)"/>
            <person name="Walter F."/>
            <person name="Albersmeier A."/>
            <person name="Kalinowski J."/>
            <person name="Ruckert C."/>
        </authorList>
    </citation>
    <scope>NUCLEOTIDE SEQUENCE</scope>
    <source>
        <strain evidence="5">CGMCC 1.15725</strain>
    </source>
</reference>
<dbReference type="GO" id="GO:0019878">
    <property type="term" value="P:lysine biosynthetic process via aminoadipic acid"/>
    <property type="evidence" value="ECO:0007669"/>
    <property type="project" value="TreeGrafter"/>
</dbReference>
<dbReference type="Gene3D" id="3.90.470.20">
    <property type="entry name" value="4'-phosphopantetheinyl transferase domain"/>
    <property type="match status" value="1"/>
</dbReference>
<name>A0A8J2YR15_9PROT</name>
<dbReference type="InterPro" id="IPR050559">
    <property type="entry name" value="P-Pant_transferase_sf"/>
</dbReference>
<dbReference type="PANTHER" id="PTHR12215">
    <property type="entry name" value="PHOSPHOPANTETHEINE TRANSFERASE"/>
    <property type="match status" value="1"/>
</dbReference>
<gene>
    <name evidence="5" type="ORF">GCM10011611_15230</name>
</gene>
<proteinExistence type="inferred from homology"/>
<dbReference type="InterPro" id="IPR037143">
    <property type="entry name" value="4-PPantetheinyl_Trfase_dom_sf"/>
</dbReference>
<feature type="domain" description="4'-phosphopantetheinyl transferase" evidence="3">
    <location>
        <begin position="110"/>
        <end position="176"/>
    </location>
</feature>
<comment type="similarity">
    <text evidence="1">Belongs to the P-Pant transferase superfamily. Gsp/Sfp/HetI/AcpT family.</text>
</comment>
<dbReference type="GO" id="GO:0005829">
    <property type="term" value="C:cytosol"/>
    <property type="evidence" value="ECO:0007669"/>
    <property type="project" value="TreeGrafter"/>
</dbReference>
<evidence type="ECO:0008006" key="7">
    <source>
        <dbReference type="Google" id="ProtNLM"/>
    </source>
</evidence>
<dbReference type="InterPro" id="IPR041354">
    <property type="entry name" value="4PPT_N"/>
</dbReference>
<dbReference type="AlphaFoldDB" id="A0A8J2YR15"/>
<dbReference type="SUPFAM" id="SSF56214">
    <property type="entry name" value="4'-phosphopantetheinyl transferase"/>
    <property type="match status" value="2"/>
</dbReference>
<dbReference type="GO" id="GO:0000287">
    <property type="term" value="F:magnesium ion binding"/>
    <property type="evidence" value="ECO:0007669"/>
    <property type="project" value="InterPro"/>
</dbReference>